<sequence>MTVFVVRRVLVNLGVFLLISVGVFLLVRAAPGDPVRMLISPDQLQGDAGFIEVKRHELGLDQPLPTQYWTWFTHALTGDLGHSFVSGRPVTEVLGERLAPTLELMGTALALALVIALGLGVLAAVRRNSFADYAATGLSLGAVSLPPFFLGIVAIYFVSLRWGLLPSSGMTTPGVVDPLDQLRHLALPGLILAFITAGPFTRYVRSGLIEELGADYVRTATAKGVSPARVVVRHGLRNSLIPLITVVMYQIPQLLAGAVVLEQVFAWPGMGQLAISSITQQDYPVIIGFALYVAMLVLACNLIADLLYAVVDPRVGLR</sequence>
<dbReference type="Proteomes" id="UP001501116">
    <property type="component" value="Unassembled WGS sequence"/>
</dbReference>
<keyword evidence="4 7" id="KW-0812">Transmembrane</keyword>
<dbReference type="PANTHER" id="PTHR43163">
    <property type="entry name" value="DIPEPTIDE TRANSPORT SYSTEM PERMEASE PROTEIN DPPB-RELATED"/>
    <property type="match status" value="1"/>
</dbReference>
<evidence type="ECO:0000256" key="7">
    <source>
        <dbReference type="RuleBase" id="RU363032"/>
    </source>
</evidence>
<keyword evidence="10" id="KW-1185">Reference proteome</keyword>
<comment type="similarity">
    <text evidence="7">Belongs to the binding-protein-dependent transport system permease family.</text>
</comment>
<evidence type="ECO:0000256" key="3">
    <source>
        <dbReference type="ARBA" id="ARBA00022475"/>
    </source>
</evidence>
<protein>
    <submittedName>
        <fullName evidence="9">ABC transporter permease</fullName>
    </submittedName>
</protein>
<dbReference type="InterPro" id="IPR000515">
    <property type="entry name" value="MetI-like"/>
</dbReference>
<name>A0ABN2RQD1_9PSEU</name>
<comment type="caution">
    <text evidence="9">The sequence shown here is derived from an EMBL/GenBank/DDBJ whole genome shotgun (WGS) entry which is preliminary data.</text>
</comment>
<gene>
    <name evidence="9" type="ORF">GCM10009754_54810</name>
</gene>
<evidence type="ECO:0000313" key="10">
    <source>
        <dbReference type="Proteomes" id="UP001501116"/>
    </source>
</evidence>
<reference evidence="9 10" key="1">
    <citation type="journal article" date="2019" name="Int. J. Syst. Evol. Microbiol.">
        <title>The Global Catalogue of Microorganisms (GCM) 10K type strain sequencing project: providing services to taxonomists for standard genome sequencing and annotation.</title>
        <authorList>
            <consortium name="The Broad Institute Genomics Platform"/>
            <consortium name="The Broad Institute Genome Sequencing Center for Infectious Disease"/>
            <person name="Wu L."/>
            <person name="Ma J."/>
        </authorList>
    </citation>
    <scope>NUCLEOTIDE SEQUENCE [LARGE SCALE GENOMIC DNA]</scope>
    <source>
        <strain evidence="9 10">JCM 14545</strain>
    </source>
</reference>
<feature type="transmembrane region" description="Helical" evidence="7">
    <location>
        <begin position="243"/>
        <end position="265"/>
    </location>
</feature>
<evidence type="ECO:0000256" key="2">
    <source>
        <dbReference type="ARBA" id="ARBA00022448"/>
    </source>
</evidence>
<feature type="domain" description="ABC transmembrane type-1" evidence="8">
    <location>
        <begin position="98"/>
        <end position="304"/>
    </location>
</feature>
<dbReference type="Gene3D" id="1.10.3720.10">
    <property type="entry name" value="MetI-like"/>
    <property type="match status" value="1"/>
</dbReference>
<evidence type="ECO:0000256" key="5">
    <source>
        <dbReference type="ARBA" id="ARBA00022989"/>
    </source>
</evidence>
<evidence type="ECO:0000256" key="1">
    <source>
        <dbReference type="ARBA" id="ARBA00004651"/>
    </source>
</evidence>
<accession>A0ABN2RQD1</accession>
<dbReference type="InterPro" id="IPR035906">
    <property type="entry name" value="MetI-like_sf"/>
</dbReference>
<keyword evidence="5 7" id="KW-1133">Transmembrane helix</keyword>
<keyword evidence="2 7" id="KW-0813">Transport</keyword>
<dbReference type="Pfam" id="PF00528">
    <property type="entry name" value="BPD_transp_1"/>
    <property type="match status" value="1"/>
</dbReference>
<dbReference type="CDD" id="cd06261">
    <property type="entry name" value="TM_PBP2"/>
    <property type="match status" value="1"/>
</dbReference>
<comment type="subcellular location">
    <subcellularLocation>
        <location evidence="1 7">Cell membrane</location>
        <topology evidence="1 7">Multi-pass membrane protein</topology>
    </subcellularLocation>
</comment>
<dbReference type="PANTHER" id="PTHR43163:SF6">
    <property type="entry name" value="DIPEPTIDE TRANSPORT SYSTEM PERMEASE PROTEIN DPPB-RELATED"/>
    <property type="match status" value="1"/>
</dbReference>
<evidence type="ECO:0000256" key="6">
    <source>
        <dbReference type="ARBA" id="ARBA00023136"/>
    </source>
</evidence>
<dbReference type="InterPro" id="IPR045621">
    <property type="entry name" value="BPD_transp_1_N"/>
</dbReference>
<dbReference type="PROSITE" id="PS50928">
    <property type="entry name" value="ABC_TM1"/>
    <property type="match status" value="1"/>
</dbReference>
<proteinExistence type="inferred from homology"/>
<feature type="transmembrane region" description="Helical" evidence="7">
    <location>
        <begin position="9"/>
        <end position="30"/>
    </location>
</feature>
<evidence type="ECO:0000313" key="9">
    <source>
        <dbReference type="EMBL" id="GAA1973102.1"/>
    </source>
</evidence>
<dbReference type="EMBL" id="BAAANN010000023">
    <property type="protein sequence ID" value="GAA1973102.1"/>
    <property type="molecule type" value="Genomic_DNA"/>
</dbReference>
<evidence type="ECO:0000259" key="8">
    <source>
        <dbReference type="PROSITE" id="PS50928"/>
    </source>
</evidence>
<organism evidence="9 10">
    <name type="scientific">Amycolatopsis minnesotensis</name>
    <dbReference type="NCBI Taxonomy" id="337894"/>
    <lineage>
        <taxon>Bacteria</taxon>
        <taxon>Bacillati</taxon>
        <taxon>Actinomycetota</taxon>
        <taxon>Actinomycetes</taxon>
        <taxon>Pseudonocardiales</taxon>
        <taxon>Pseudonocardiaceae</taxon>
        <taxon>Amycolatopsis</taxon>
    </lineage>
</organism>
<dbReference type="Pfam" id="PF19300">
    <property type="entry name" value="BPD_transp_1_N"/>
    <property type="match status" value="1"/>
</dbReference>
<feature type="transmembrane region" description="Helical" evidence="7">
    <location>
        <begin position="104"/>
        <end position="125"/>
    </location>
</feature>
<dbReference type="SUPFAM" id="SSF161098">
    <property type="entry name" value="MetI-like"/>
    <property type="match status" value="1"/>
</dbReference>
<keyword evidence="3" id="KW-1003">Cell membrane</keyword>
<keyword evidence="6 7" id="KW-0472">Membrane</keyword>
<feature type="transmembrane region" description="Helical" evidence="7">
    <location>
        <begin position="182"/>
        <end position="200"/>
    </location>
</feature>
<evidence type="ECO:0000256" key="4">
    <source>
        <dbReference type="ARBA" id="ARBA00022692"/>
    </source>
</evidence>
<dbReference type="RefSeq" id="WP_344424826.1">
    <property type="nucleotide sequence ID" value="NZ_BAAANN010000023.1"/>
</dbReference>
<feature type="transmembrane region" description="Helical" evidence="7">
    <location>
        <begin position="285"/>
        <end position="311"/>
    </location>
</feature>
<feature type="transmembrane region" description="Helical" evidence="7">
    <location>
        <begin position="137"/>
        <end position="162"/>
    </location>
</feature>